<name>A0ACB1AWG8_MELEN</name>
<dbReference type="Proteomes" id="UP001497535">
    <property type="component" value="Unassembled WGS sequence"/>
</dbReference>
<accession>A0ACB1AWG8</accession>
<evidence type="ECO:0000313" key="2">
    <source>
        <dbReference type="Proteomes" id="UP001497535"/>
    </source>
</evidence>
<dbReference type="EMBL" id="CAVMJV010000134">
    <property type="protein sequence ID" value="CAK5110038.1"/>
    <property type="molecule type" value="Genomic_DNA"/>
</dbReference>
<evidence type="ECO:0000313" key="1">
    <source>
        <dbReference type="EMBL" id="CAK5110038.1"/>
    </source>
</evidence>
<protein>
    <submittedName>
        <fullName evidence="1">Uncharacterized protein</fullName>
    </submittedName>
</protein>
<keyword evidence="2" id="KW-1185">Reference proteome</keyword>
<reference evidence="1" key="1">
    <citation type="submission" date="2023-11" db="EMBL/GenBank/DDBJ databases">
        <authorList>
            <person name="Poullet M."/>
        </authorList>
    </citation>
    <scope>NUCLEOTIDE SEQUENCE</scope>
    <source>
        <strain evidence="1">E1834</strain>
    </source>
</reference>
<gene>
    <name evidence="1" type="ORF">MENTE1834_LOCUS44339</name>
</gene>
<proteinExistence type="predicted"/>
<organism evidence="1 2">
    <name type="scientific">Meloidogyne enterolobii</name>
    <name type="common">Root-knot nematode worm</name>
    <name type="synonym">Meloidogyne mayaguensis</name>
    <dbReference type="NCBI Taxonomy" id="390850"/>
    <lineage>
        <taxon>Eukaryota</taxon>
        <taxon>Metazoa</taxon>
        <taxon>Ecdysozoa</taxon>
        <taxon>Nematoda</taxon>
        <taxon>Chromadorea</taxon>
        <taxon>Rhabditida</taxon>
        <taxon>Tylenchina</taxon>
        <taxon>Tylenchomorpha</taxon>
        <taxon>Tylenchoidea</taxon>
        <taxon>Meloidogynidae</taxon>
        <taxon>Meloidogyninae</taxon>
        <taxon>Meloidogyne</taxon>
    </lineage>
</organism>
<comment type="caution">
    <text evidence="1">The sequence shown here is derived from an EMBL/GenBank/DDBJ whole genome shotgun (WGS) entry which is preliminary data.</text>
</comment>
<sequence>MRRSKLHLTVVSSIRSSQTKCTCAIGNALVTEEMLDDHRLVTVGVVSGGSIRMEGQ</sequence>